<evidence type="ECO:0000313" key="3">
    <source>
        <dbReference type="Proteomes" id="UP001362999"/>
    </source>
</evidence>
<proteinExistence type="predicted"/>
<name>A0AAV9ZME7_9AGAR</name>
<organism evidence="2 3">
    <name type="scientific">Favolaschia claudopus</name>
    <dbReference type="NCBI Taxonomy" id="2862362"/>
    <lineage>
        <taxon>Eukaryota</taxon>
        <taxon>Fungi</taxon>
        <taxon>Dikarya</taxon>
        <taxon>Basidiomycota</taxon>
        <taxon>Agaricomycotina</taxon>
        <taxon>Agaricomycetes</taxon>
        <taxon>Agaricomycetidae</taxon>
        <taxon>Agaricales</taxon>
        <taxon>Marasmiineae</taxon>
        <taxon>Mycenaceae</taxon>
        <taxon>Favolaschia</taxon>
    </lineage>
</organism>
<evidence type="ECO:0000313" key="2">
    <source>
        <dbReference type="EMBL" id="KAK6987543.1"/>
    </source>
</evidence>
<sequence>MSSDASSGEWITAAFKRSLFPAVSFQDPVGRHVSNTPKQNPIILPSISQLAHTRHGTADWRKRRAYRSFERRLRVQTDITTDNAPSRLRRNDEGRGHRKEECATQAIHMDHRSKPSKDAGDASPVRVRVRASRRCTSPSGDPHTAFMHPSIQYASRATRPKPMRRMYNCTSATNRDPGHQWRYDDENQRLMRFDVNRRSGGRRRDRIDDNASVTDAEAGRTM</sequence>
<comment type="caution">
    <text evidence="2">The sequence shown here is derived from an EMBL/GenBank/DDBJ whole genome shotgun (WGS) entry which is preliminary data.</text>
</comment>
<feature type="region of interest" description="Disordered" evidence="1">
    <location>
        <begin position="82"/>
        <end position="161"/>
    </location>
</feature>
<keyword evidence="3" id="KW-1185">Reference proteome</keyword>
<feature type="compositionally biased region" description="Basic and acidic residues" evidence="1">
    <location>
        <begin position="89"/>
        <end position="120"/>
    </location>
</feature>
<gene>
    <name evidence="2" type="ORF">R3P38DRAFT_3230642</name>
</gene>
<accession>A0AAV9ZME7</accession>
<evidence type="ECO:0000256" key="1">
    <source>
        <dbReference type="SAM" id="MobiDB-lite"/>
    </source>
</evidence>
<protein>
    <submittedName>
        <fullName evidence="2">Uncharacterized protein</fullName>
    </submittedName>
</protein>
<dbReference type="EMBL" id="JAWWNJ010000131">
    <property type="protein sequence ID" value="KAK6987543.1"/>
    <property type="molecule type" value="Genomic_DNA"/>
</dbReference>
<dbReference type="AlphaFoldDB" id="A0AAV9ZME7"/>
<feature type="region of interest" description="Disordered" evidence="1">
    <location>
        <begin position="195"/>
        <end position="222"/>
    </location>
</feature>
<reference evidence="2 3" key="1">
    <citation type="journal article" date="2024" name="J Genomics">
        <title>Draft genome sequencing and assembly of Favolaschia claudopus CIRM-BRFM 2984 isolated from oak limbs.</title>
        <authorList>
            <person name="Navarro D."/>
            <person name="Drula E."/>
            <person name="Chaduli D."/>
            <person name="Cazenave R."/>
            <person name="Ahrendt S."/>
            <person name="Wang J."/>
            <person name="Lipzen A."/>
            <person name="Daum C."/>
            <person name="Barry K."/>
            <person name="Grigoriev I.V."/>
            <person name="Favel A."/>
            <person name="Rosso M.N."/>
            <person name="Martin F."/>
        </authorList>
    </citation>
    <scope>NUCLEOTIDE SEQUENCE [LARGE SCALE GENOMIC DNA]</scope>
    <source>
        <strain evidence="2 3">CIRM-BRFM 2984</strain>
    </source>
</reference>
<dbReference type="Proteomes" id="UP001362999">
    <property type="component" value="Unassembled WGS sequence"/>
</dbReference>